<dbReference type="InterPro" id="IPR044595">
    <property type="entry name" value="KMD1-4"/>
</dbReference>
<dbReference type="Pfam" id="PF00646">
    <property type="entry name" value="F-box"/>
    <property type="match status" value="1"/>
</dbReference>
<name>A0ABM0TR15_CAMSA</name>
<dbReference type="GeneID" id="104714335"/>
<evidence type="ECO:0000313" key="3">
    <source>
        <dbReference type="RefSeq" id="XP_010429956.1"/>
    </source>
</evidence>
<dbReference type="Proteomes" id="UP000694864">
    <property type="component" value="Chromosome 9"/>
</dbReference>
<protein>
    <submittedName>
        <fullName evidence="3">F-box/kelch-repeat protein At1g80440-like</fullName>
    </submittedName>
</protein>
<dbReference type="SUPFAM" id="SSF117281">
    <property type="entry name" value="Kelch motif"/>
    <property type="match status" value="1"/>
</dbReference>
<dbReference type="Pfam" id="PF01344">
    <property type="entry name" value="Kelch_1"/>
    <property type="match status" value="2"/>
</dbReference>
<dbReference type="Gene3D" id="2.120.10.80">
    <property type="entry name" value="Kelch-type beta propeller"/>
    <property type="match status" value="1"/>
</dbReference>
<dbReference type="PANTHER" id="PTHR46407">
    <property type="entry name" value="OS02G0208700 PROTEIN"/>
    <property type="match status" value="1"/>
</dbReference>
<dbReference type="InterPro" id="IPR036047">
    <property type="entry name" value="F-box-like_dom_sf"/>
</dbReference>
<feature type="domain" description="F-box" evidence="1">
    <location>
        <begin position="4"/>
        <end position="43"/>
    </location>
</feature>
<dbReference type="InterPro" id="IPR006652">
    <property type="entry name" value="Kelch_1"/>
</dbReference>
<evidence type="ECO:0000313" key="2">
    <source>
        <dbReference type="Proteomes" id="UP000694864"/>
    </source>
</evidence>
<dbReference type="SMART" id="SM00612">
    <property type="entry name" value="Kelch"/>
    <property type="match status" value="2"/>
</dbReference>
<organism evidence="2 3">
    <name type="scientific">Camelina sativa</name>
    <name type="common">False flax</name>
    <name type="synonym">Myagrum sativum</name>
    <dbReference type="NCBI Taxonomy" id="90675"/>
    <lineage>
        <taxon>Eukaryota</taxon>
        <taxon>Viridiplantae</taxon>
        <taxon>Streptophyta</taxon>
        <taxon>Embryophyta</taxon>
        <taxon>Tracheophyta</taxon>
        <taxon>Spermatophyta</taxon>
        <taxon>Magnoliopsida</taxon>
        <taxon>eudicotyledons</taxon>
        <taxon>Gunneridae</taxon>
        <taxon>Pentapetalae</taxon>
        <taxon>rosids</taxon>
        <taxon>malvids</taxon>
        <taxon>Brassicales</taxon>
        <taxon>Brassicaceae</taxon>
        <taxon>Camelineae</taxon>
        <taxon>Camelina</taxon>
    </lineage>
</organism>
<evidence type="ECO:0000259" key="1">
    <source>
        <dbReference type="Pfam" id="PF00646"/>
    </source>
</evidence>
<gene>
    <name evidence="3" type="primary">LOC104714335</name>
</gene>
<proteinExistence type="predicted"/>
<keyword evidence="2" id="KW-1185">Reference proteome</keyword>
<accession>A0ABM0TR15</accession>
<sequence>MELIPNLPDDVARECLLRASYKQFPTIASVCRGWNREISLSDFLQQRKASGHSQELLILSQAEARRHDKDSAGSSLKIHASPEYRIVVLESGSGLWTELPPLPWGQRQSNGLPLFCSLVSVGSDLIVLGGLDPVTWQASDSVYVFSFLTSKWRVGATMPGVRRSFFGCASDSHRTVLVAGGHDEEKSALTSALLYDVAEDKWTLLPDMARERDECKAIFHAGRFHVIGGYATEEQGQFGNTSESFDVSTWQWGLLTEDGFLEDAVSPPICAAGENGDLYACWRGDVMVFTNDTWKKVGQIPADVHNVTYVAVRPGKLVVIGSGKAGYGEATVGYICDLSSSRWVQLETHVGHVQAGCFLQV</sequence>
<reference evidence="3" key="2">
    <citation type="submission" date="2025-08" db="UniProtKB">
        <authorList>
            <consortium name="RefSeq"/>
        </authorList>
    </citation>
    <scope>IDENTIFICATION</scope>
    <source>
        <tissue evidence="3">Leaf</tissue>
    </source>
</reference>
<reference evidence="2" key="1">
    <citation type="journal article" date="2014" name="Nat. Commun.">
        <title>The emerging biofuel crop Camelina sativa retains a highly undifferentiated hexaploid genome structure.</title>
        <authorList>
            <person name="Kagale S."/>
            <person name="Koh C."/>
            <person name="Nixon J."/>
            <person name="Bollina V."/>
            <person name="Clarke W.E."/>
            <person name="Tuteja R."/>
            <person name="Spillane C."/>
            <person name="Robinson S.J."/>
            <person name="Links M.G."/>
            <person name="Clarke C."/>
            <person name="Higgins E.E."/>
            <person name="Huebert T."/>
            <person name="Sharpe A.G."/>
            <person name="Parkin I.A."/>
        </authorList>
    </citation>
    <scope>NUCLEOTIDE SEQUENCE [LARGE SCALE GENOMIC DNA]</scope>
    <source>
        <strain evidence="2">cv. DH55</strain>
    </source>
</reference>
<dbReference type="RefSeq" id="XP_010429956.1">
    <property type="nucleotide sequence ID" value="XM_010431654.2"/>
</dbReference>
<dbReference type="SUPFAM" id="SSF81383">
    <property type="entry name" value="F-box domain"/>
    <property type="match status" value="1"/>
</dbReference>
<dbReference type="PANTHER" id="PTHR46407:SF3">
    <property type="entry name" value="OS02G0208700 PROTEIN"/>
    <property type="match status" value="1"/>
</dbReference>
<dbReference type="InterPro" id="IPR015915">
    <property type="entry name" value="Kelch-typ_b-propeller"/>
</dbReference>
<dbReference type="InterPro" id="IPR001810">
    <property type="entry name" value="F-box_dom"/>
</dbReference>